<dbReference type="GO" id="GO:0003700">
    <property type="term" value="F:DNA-binding transcription factor activity"/>
    <property type="evidence" value="ECO:0007669"/>
    <property type="project" value="InterPro"/>
</dbReference>
<dbReference type="Gene3D" id="1.10.10.10">
    <property type="entry name" value="Winged helix-like DNA-binding domain superfamily/Winged helix DNA-binding domain"/>
    <property type="match status" value="1"/>
</dbReference>
<feature type="domain" description="HTH arsR-type" evidence="1">
    <location>
        <begin position="19"/>
        <end position="105"/>
    </location>
</feature>
<dbReference type="InterPro" id="IPR036390">
    <property type="entry name" value="WH_DNA-bd_sf"/>
</dbReference>
<evidence type="ECO:0000259" key="1">
    <source>
        <dbReference type="SMART" id="SM00418"/>
    </source>
</evidence>
<sequence>MAKQTIEAWEASSVDDTGRAFTALGVSNARVEILRAISRRGESPTSALMEDVGLSRNGLSRHLEVLRQSGFLSDRHATHPRGSGPITYWSLDSDGISDAIEALLTYISTL</sequence>
<organism evidence="2 3">
    <name type="scientific">Subtercola lobariae</name>
    <dbReference type="NCBI Taxonomy" id="1588641"/>
    <lineage>
        <taxon>Bacteria</taxon>
        <taxon>Bacillati</taxon>
        <taxon>Actinomycetota</taxon>
        <taxon>Actinomycetes</taxon>
        <taxon>Micrococcales</taxon>
        <taxon>Microbacteriaceae</taxon>
        <taxon>Subtercola</taxon>
    </lineage>
</organism>
<name>A0A917EZ10_9MICO</name>
<dbReference type="SUPFAM" id="SSF46785">
    <property type="entry name" value="Winged helix' DNA-binding domain"/>
    <property type="match status" value="1"/>
</dbReference>
<dbReference type="EMBL" id="BMGP01000005">
    <property type="protein sequence ID" value="GGF33821.1"/>
    <property type="molecule type" value="Genomic_DNA"/>
</dbReference>
<evidence type="ECO:0000313" key="3">
    <source>
        <dbReference type="Proteomes" id="UP000598775"/>
    </source>
</evidence>
<dbReference type="InterPro" id="IPR001845">
    <property type="entry name" value="HTH_ArsR_DNA-bd_dom"/>
</dbReference>
<evidence type="ECO:0000313" key="2">
    <source>
        <dbReference type="EMBL" id="GGF33821.1"/>
    </source>
</evidence>
<accession>A0A917EZ10</accession>
<dbReference type="AlphaFoldDB" id="A0A917EZ10"/>
<comment type="caution">
    <text evidence="2">The sequence shown here is derived from an EMBL/GenBank/DDBJ whole genome shotgun (WGS) entry which is preliminary data.</text>
</comment>
<dbReference type="InterPro" id="IPR011991">
    <property type="entry name" value="ArsR-like_HTH"/>
</dbReference>
<proteinExistence type="predicted"/>
<dbReference type="CDD" id="cd00090">
    <property type="entry name" value="HTH_ARSR"/>
    <property type="match status" value="1"/>
</dbReference>
<dbReference type="InterPro" id="IPR036388">
    <property type="entry name" value="WH-like_DNA-bd_sf"/>
</dbReference>
<dbReference type="Proteomes" id="UP000598775">
    <property type="component" value="Unassembled WGS sequence"/>
</dbReference>
<gene>
    <name evidence="2" type="ORF">GCM10011399_28740</name>
</gene>
<dbReference type="Pfam" id="PF12840">
    <property type="entry name" value="HTH_20"/>
    <property type="match status" value="1"/>
</dbReference>
<protein>
    <recommendedName>
        <fullName evidence="1">HTH arsR-type domain-containing protein</fullName>
    </recommendedName>
</protein>
<keyword evidence="3" id="KW-1185">Reference proteome</keyword>
<dbReference type="SMART" id="SM00418">
    <property type="entry name" value="HTH_ARSR"/>
    <property type="match status" value="1"/>
</dbReference>
<reference evidence="2 3" key="1">
    <citation type="journal article" date="2014" name="Int. J. Syst. Evol. Microbiol.">
        <title>Complete genome sequence of Corynebacterium casei LMG S-19264T (=DSM 44701T), isolated from a smear-ripened cheese.</title>
        <authorList>
            <consortium name="US DOE Joint Genome Institute (JGI-PGF)"/>
            <person name="Walter F."/>
            <person name="Albersmeier A."/>
            <person name="Kalinowski J."/>
            <person name="Ruckert C."/>
        </authorList>
    </citation>
    <scope>NUCLEOTIDE SEQUENCE [LARGE SCALE GENOMIC DNA]</scope>
    <source>
        <strain evidence="2 3">CGMCC 1.12976</strain>
    </source>
</reference>